<reference evidence="2 3" key="1">
    <citation type="journal article" date="2012" name="Appl. Environ. Microbiol.">
        <title>Short-read sequencing for genomic analysis of the brown rot fungus Fibroporia radiculosa.</title>
        <authorList>
            <person name="Tang J.D."/>
            <person name="Perkins A.D."/>
            <person name="Sonstegard T.S."/>
            <person name="Schroeder S.G."/>
            <person name="Burgess S.C."/>
            <person name="Diehl S.V."/>
        </authorList>
    </citation>
    <scope>NUCLEOTIDE SEQUENCE [LARGE SCALE GENOMIC DNA]</scope>
    <source>
        <strain evidence="2 3">TFFH 294</strain>
    </source>
</reference>
<dbReference type="EMBL" id="HE797033">
    <property type="protein sequence ID" value="CCM01456.1"/>
    <property type="molecule type" value="Genomic_DNA"/>
</dbReference>
<dbReference type="AlphaFoldDB" id="J4I9N2"/>
<organism evidence="2 3">
    <name type="scientific">Fibroporia radiculosa</name>
    <dbReference type="NCBI Taxonomy" id="599839"/>
    <lineage>
        <taxon>Eukaryota</taxon>
        <taxon>Fungi</taxon>
        <taxon>Dikarya</taxon>
        <taxon>Basidiomycota</taxon>
        <taxon>Agaricomycotina</taxon>
        <taxon>Agaricomycetes</taxon>
        <taxon>Polyporales</taxon>
        <taxon>Fibroporiaceae</taxon>
        <taxon>Fibroporia</taxon>
    </lineage>
</organism>
<dbReference type="GeneID" id="24096367"/>
<proteinExistence type="predicted"/>
<gene>
    <name evidence="2" type="ORF">FIBRA_03509</name>
</gene>
<evidence type="ECO:0000256" key="1">
    <source>
        <dbReference type="SAM" id="MobiDB-lite"/>
    </source>
</evidence>
<evidence type="ECO:0000313" key="3">
    <source>
        <dbReference type="Proteomes" id="UP000006352"/>
    </source>
</evidence>
<dbReference type="OrthoDB" id="5595695at2759"/>
<evidence type="ECO:0000313" key="2">
    <source>
        <dbReference type="EMBL" id="CCM01456.1"/>
    </source>
</evidence>
<dbReference type="RefSeq" id="XP_012180739.1">
    <property type="nucleotide sequence ID" value="XM_012325349.1"/>
</dbReference>
<dbReference type="STRING" id="599839.J4I9N2"/>
<name>J4I9N2_9APHY</name>
<dbReference type="Proteomes" id="UP000006352">
    <property type="component" value="Unassembled WGS sequence"/>
</dbReference>
<dbReference type="InParanoid" id="J4I9N2"/>
<protein>
    <recommendedName>
        <fullName evidence="4">F-box domain-containing protein</fullName>
    </recommendedName>
</protein>
<accession>J4I9N2</accession>
<feature type="region of interest" description="Disordered" evidence="1">
    <location>
        <begin position="545"/>
        <end position="596"/>
    </location>
</feature>
<sequence length="740" mass="83715">MPTPTSFLTIPGDVLVLIASELAALDPLGPPSLLVPLLLTCKSVHSVLSFHSAHHLYARIFRARFDTRAAFRRMGPRAMRSHNLAIQLKRVSRMLARVRRGDLDDPHIEQDLWTAFIMCTENDGKNSIQLDWANVDDFVLRFISTKLWEDRIHSNGWPAESSVNALAIWVYWMRLDQGASPPTETVLALNQIPLCLAKLQSANADTRNQILDLIRPYMLTALRYPSFHAPDNHFDFPLPEELQNEFPYTLMTPHGFYPLYRQPMALQETFSHFGLPLMISAPLIAQGAKLLYMTLHPTRIPYTEGQPTSRAHSLQLGLTHVHPTRDDVDEANARMTISLVPHGEWDWRSKLKNDEGMLEDDGVWRRSLLSVSSKWDNDWNRLTGCFNPWIINELKGVVYTYGTLNGLWRGRMLVPDMSQYIELITSTQFPSDFSITKPRMMTYPLYMRLREHHCINPETPTAPGGSTHPYDDGICNAWFPTGTRILDLQGCVRVLDEAAGGEISTYETYVEGRENSHSEVTCTQCIMRREDEEADLRGRVRAHVRAASGEDEDEEMGEPGVERGTGGEREGERGSAHAYASGSGSPPHSHADWRQEAEEVQALREEANALLGRDVDELLDEEMGDAETEDEYIESSDDSDGEECIVNTCNGVCDIIVTGETLSRHAQAWHQFRFYGRVRKWDGLVAIVRVPVLYPQLGTFIFRGYVVGNQNFVGSWRAYTNNLHAIPFEGPFAMSRAPMT</sequence>
<feature type="compositionally biased region" description="Low complexity" evidence="1">
    <location>
        <begin position="576"/>
        <end position="585"/>
    </location>
</feature>
<evidence type="ECO:0008006" key="4">
    <source>
        <dbReference type="Google" id="ProtNLM"/>
    </source>
</evidence>
<feature type="compositionally biased region" description="Basic and acidic residues" evidence="1">
    <location>
        <begin position="565"/>
        <end position="575"/>
    </location>
</feature>
<dbReference type="HOGENOM" id="CLU_011151_0_0_1"/>
<keyword evidence="3" id="KW-1185">Reference proteome</keyword>